<evidence type="ECO:0000256" key="6">
    <source>
        <dbReference type="ARBA" id="ARBA00022676"/>
    </source>
</evidence>
<evidence type="ECO:0000259" key="13">
    <source>
        <dbReference type="SMART" id="SM00642"/>
    </source>
</evidence>
<keyword evidence="8" id="KW-0136">Cellulose degradation</keyword>
<protein>
    <recommendedName>
        <fullName evidence="11">1,4-alpha-glucan branching enzyme GlgB</fullName>
        <ecNumber evidence="11">2.4.1.18</ecNumber>
    </recommendedName>
    <alternativeName>
        <fullName evidence="11">1,4-alpha-D-glucan:1,4-alpha-D-glucan 6-glucosyl-transferase</fullName>
    </alternativeName>
    <alternativeName>
        <fullName evidence="11">Alpha-(1-&gt;4)-glucan branching enzyme</fullName>
    </alternativeName>
    <alternativeName>
        <fullName evidence="11">Glycogen branching enzyme</fullName>
        <shortName evidence="11">BE</shortName>
    </alternativeName>
</protein>
<keyword evidence="7 11" id="KW-0808">Transferase</keyword>
<feature type="active site" description="Nucleophile" evidence="11 12">
    <location>
        <position position="414"/>
    </location>
</feature>
<dbReference type="GO" id="GO:0005829">
    <property type="term" value="C:cytosol"/>
    <property type="evidence" value="ECO:0007669"/>
    <property type="project" value="TreeGrafter"/>
</dbReference>
<keyword evidence="10 11" id="KW-0119">Carbohydrate metabolism</keyword>
<dbReference type="EMBL" id="FQZP01000008">
    <property type="protein sequence ID" value="SHI73732.1"/>
    <property type="molecule type" value="Genomic_DNA"/>
</dbReference>
<gene>
    <name evidence="11" type="primary">glgB</name>
    <name evidence="14" type="ORF">SAMN05444373_100812</name>
</gene>
<comment type="similarity">
    <text evidence="4 11">Belongs to the glycosyl hydrolase 13 family. GlgB subfamily.</text>
</comment>
<dbReference type="SMART" id="SM00642">
    <property type="entry name" value="Aamy"/>
    <property type="match status" value="1"/>
</dbReference>
<accession>A0A1M6DKK2</accession>
<dbReference type="GO" id="GO:0004553">
    <property type="term" value="F:hydrolase activity, hydrolyzing O-glycosyl compounds"/>
    <property type="evidence" value="ECO:0007669"/>
    <property type="project" value="InterPro"/>
</dbReference>
<dbReference type="FunFam" id="2.60.40.10:FF:000169">
    <property type="entry name" value="1,4-alpha-glucan branching enzyme GlgB"/>
    <property type="match status" value="1"/>
</dbReference>
<evidence type="ECO:0000256" key="11">
    <source>
        <dbReference type="HAMAP-Rule" id="MF_00685"/>
    </source>
</evidence>
<dbReference type="Pfam" id="PF00128">
    <property type="entry name" value="Alpha-amylase"/>
    <property type="match status" value="2"/>
</dbReference>
<evidence type="ECO:0000256" key="4">
    <source>
        <dbReference type="ARBA" id="ARBA00009000"/>
    </source>
</evidence>
<dbReference type="GO" id="GO:0030245">
    <property type="term" value="P:cellulose catabolic process"/>
    <property type="evidence" value="ECO:0007669"/>
    <property type="project" value="UniProtKB-KW"/>
</dbReference>
<dbReference type="Pfam" id="PF22019">
    <property type="entry name" value="GlgB_N"/>
    <property type="match status" value="1"/>
</dbReference>
<dbReference type="InterPro" id="IPR004193">
    <property type="entry name" value="Glyco_hydro_13_N"/>
</dbReference>
<dbReference type="PANTHER" id="PTHR43651">
    <property type="entry name" value="1,4-ALPHA-GLUCAN-BRANCHING ENZYME"/>
    <property type="match status" value="1"/>
</dbReference>
<feature type="domain" description="Glycosyl hydrolase family 13 catalytic" evidence="13">
    <location>
        <begin position="249"/>
        <end position="656"/>
    </location>
</feature>
<dbReference type="InterPro" id="IPR054169">
    <property type="entry name" value="GlgB_N"/>
</dbReference>
<evidence type="ECO:0000256" key="7">
    <source>
        <dbReference type="ARBA" id="ARBA00022679"/>
    </source>
</evidence>
<evidence type="ECO:0000256" key="10">
    <source>
        <dbReference type="ARBA" id="ARBA00023277"/>
    </source>
</evidence>
<dbReference type="PANTHER" id="PTHR43651:SF3">
    <property type="entry name" value="1,4-ALPHA-GLUCAN-BRANCHING ENZYME"/>
    <property type="match status" value="1"/>
</dbReference>
<dbReference type="AlphaFoldDB" id="A0A1M6DKK2"/>
<dbReference type="NCBIfam" id="TIGR01515">
    <property type="entry name" value="branching_enzym"/>
    <property type="match status" value="1"/>
</dbReference>
<proteinExistence type="inferred from homology"/>
<dbReference type="EC" id="2.4.1.18" evidence="11"/>
<dbReference type="NCBIfam" id="NF003811">
    <property type="entry name" value="PRK05402.1"/>
    <property type="match status" value="1"/>
</dbReference>
<dbReference type="Gene3D" id="3.20.20.80">
    <property type="entry name" value="Glycosidases"/>
    <property type="match status" value="1"/>
</dbReference>
<dbReference type="InterPro" id="IPR044143">
    <property type="entry name" value="GlgB_N_E_set_prok"/>
</dbReference>
<dbReference type="InterPro" id="IPR037439">
    <property type="entry name" value="Branching_enzy"/>
</dbReference>
<dbReference type="InterPro" id="IPR014756">
    <property type="entry name" value="Ig_E-set"/>
</dbReference>
<reference evidence="14 15" key="1">
    <citation type="submission" date="2016-11" db="EMBL/GenBank/DDBJ databases">
        <authorList>
            <person name="Varghese N."/>
            <person name="Submissions S."/>
        </authorList>
    </citation>
    <scope>NUCLEOTIDE SEQUENCE [LARGE SCALE GENOMIC DNA]</scope>
    <source>
        <strain evidence="14 15">DSM 19027</strain>
    </source>
</reference>
<evidence type="ECO:0000256" key="5">
    <source>
        <dbReference type="ARBA" id="ARBA00022600"/>
    </source>
</evidence>
<dbReference type="SUPFAM" id="SSF51445">
    <property type="entry name" value="(Trans)glycosidases"/>
    <property type="match status" value="1"/>
</dbReference>
<dbReference type="InterPro" id="IPR013780">
    <property type="entry name" value="Glyco_hydro_b"/>
</dbReference>
<dbReference type="GO" id="GO:0043169">
    <property type="term" value="F:cation binding"/>
    <property type="evidence" value="ECO:0007669"/>
    <property type="project" value="InterPro"/>
</dbReference>
<keyword evidence="6 11" id="KW-0328">Glycosyltransferase</keyword>
<dbReference type="InterPro" id="IPR013783">
    <property type="entry name" value="Ig-like_fold"/>
</dbReference>
<evidence type="ECO:0000256" key="2">
    <source>
        <dbReference type="ARBA" id="ARBA00002953"/>
    </source>
</evidence>
<dbReference type="PIRSF" id="PIRSF000463">
    <property type="entry name" value="GlgB"/>
    <property type="match status" value="1"/>
</dbReference>
<dbReference type="GO" id="GO:0003844">
    <property type="term" value="F:1,4-alpha-glucan branching enzyme activity"/>
    <property type="evidence" value="ECO:0007669"/>
    <property type="project" value="UniProtKB-UniRule"/>
</dbReference>
<comment type="pathway">
    <text evidence="3 11">Glycan biosynthesis; glycogen biosynthesis.</text>
</comment>
<dbReference type="OrthoDB" id="9800174at2"/>
<dbReference type="UniPathway" id="UPA00164"/>
<sequence>MRSETASLIELTIQGLNKNPHAVLGMHSLDGAVVVRVFNPHSQKVTVRDVHSGRCYPMEKTDERGFFEAVIEAPDLFAYQLVHTTTDGASYTVYDPYAFLPTVSDYDTYLFNQGNHHRIYEKLGCHLREVNGVKGASFAVWAPSAQRVSVVGSFNQWDGRIHQMRMLGSSGVWELFIPGLAPGDLYKYEIKTPSGELYIKADPFAFYAEKPPQTASRVYDMDDYQWHDEEWLAKRAKEPVYDKPVNIYEVHLGSWQQEPDPDPDSETGFRPLSYRQLAERLIPYAKKMGYTHLELLPVMEHPYDGSWGYQVTGYYAVTSRYGTPADFKYFVDKCHENGLGVILDWVPAHFPKDGHGLARFDGTALYEHEDKRKGEHLEWGTHVFNYGRHEVRNFLVANALFWFDKYHVDGLRVDAVASMLYLDYCRKPGEWIPNEYGGRENLEAVEFLRQLNTTVYRYYPNVMMIAEESTAWPKVTAPVHEGGLGFSHKWNMGWMNDFLRYVSMDSVYRKYHQNLITFSLMYAWSENFILVLSHDEVVHGKKSLLDKMPGDYWQKFAGLRGALGYFMGHPGKKLLFMGGEFGQFIEWKYKESLDWHLLGYPMHEKLHDYVADLNHFYLNEPALYQIDSHYDGFEWIDCSDTEHSIVSFIRKGKDWRDMLVFVCNFTPAAHDNYRIGAPLDTVYTEVFNSDLEQYGGSHVVNDRPMKAEPVPWHGKSWSIVLKIPPLATIVLRPDTSKFRNPSVEQ</sequence>
<comment type="function">
    <text evidence="2 11">Catalyzes the formation of the alpha-1,6-glucosidic linkages in glycogen by scission of a 1,4-alpha-linked oligosaccharide from growing alpha-1,4-glucan chains and the subsequent attachment of the oligosaccharide to the alpha-1,6 position.</text>
</comment>
<feature type="active site" description="Proton donor" evidence="11 12">
    <location>
        <position position="467"/>
    </location>
</feature>
<evidence type="ECO:0000256" key="12">
    <source>
        <dbReference type="PIRSR" id="PIRSR000463-1"/>
    </source>
</evidence>
<dbReference type="InterPro" id="IPR006048">
    <property type="entry name" value="A-amylase/branching_C"/>
</dbReference>
<comment type="subunit">
    <text evidence="11">Monomer.</text>
</comment>
<dbReference type="InterPro" id="IPR017853">
    <property type="entry name" value="GH"/>
</dbReference>
<dbReference type="SUPFAM" id="SSF51011">
    <property type="entry name" value="Glycosyl hydrolase domain"/>
    <property type="match status" value="1"/>
</dbReference>
<evidence type="ECO:0000256" key="1">
    <source>
        <dbReference type="ARBA" id="ARBA00000826"/>
    </source>
</evidence>
<name>A0A1M6DKK2_9FIRM</name>
<dbReference type="CDD" id="cd11322">
    <property type="entry name" value="AmyAc_Glg_BE"/>
    <property type="match status" value="1"/>
</dbReference>
<dbReference type="Pfam" id="PF02922">
    <property type="entry name" value="CBM_48"/>
    <property type="match status" value="1"/>
</dbReference>
<evidence type="ECO:0000256" key="9">
    <source>
        <dbReference type="ARBA" id="ARBA00023056"/>
    </source>
</evidence>
<evidence type="ECO:0000313" key="15">
    <source>
        <dbReference type="Proteomes" id="UP000324781"/>
    </source>
</evidence>
<keyword evidence="9 11" id="KW-0320">Glycogen biosynthesis</keyword>
<keyword evidence="5 11" id="KW-0321">Glycogen metabolism</keyword>
<evidence type="ECO:0000313" key="14">
    <source>
        <dbReference type="EMBL" id="SHI73732.1"/>
    </source>
</evidence>
<dbReference type="Proteomes" id="UP000324781">
    <property type="component" value="Unassembled WGS sequence"/>
</dbReference>
<dbReference type="HAMAP" id="MF_00685">
    <property type="entry name" value="GlgB"/>
    <property type="match status" value="1"/>
</dbReference>
<dbReference type="Gene3D" id="2.60.40.10">
    <property type="entry name" value="Immunoglobulins"/>
    <property type="match status" value="2"/>
</dbReference>
<evidence type="ECO:0000256" key="8">
    <source>
        <dbReference type="ARBA" id="ARBA00023001"/>
    </source>
</evidence>
<dbReference type="SUPFAM" id="SSF81296">
    <property type="entry name" value="E set domains"/>
    <property type="match status" value="1"/>
</dbReference>
<dbReference type="InterPro" id="IPR006407">
    <property type="entry name" value="GlgB"/>
</dbReference>
<evidence type="ECO:0000256" key="3">
    <source>
        <dbReference type="ARBA" id="ARBA00004964"/>
    </source>
</evidence>
<dbReference type="FunFam" id="2.60.40.1180:FF:000002">
    <property type="entry name" value="1,4-alpha-glucan branching enzyme GlgB"/>
    <property type="match status" value="1"/>
</dbReference>
<dbReference type="CDD" id="cd02855">
    <property type="entry name" value="E_set_GBE_prok_N"/>
    <property type="match status" value="1"/>
</dbReference>
<dbReference type="Gene3D" id="2.60.40.1180">
    <property type="entry name" value="Golgi alpha-mannosidase II"/>
    <property type="match status" value="1"/>
</dbReference>
<keyword evidence="8" id="KW-0624">Polysaccharide degradation</keyword>
<dbReference type="FunFam" id="3.20.20.80:FF:000003">
    <property type="entry name" value="1,4-alpha-glucan branching enzyme GlgB"/>
    <property type="match status" value="1"/>
</dbReference>
<dbReference type="GO" id="GO:0005978">
    <property type="term" value="P:glycogen biosynthetic process"/>
    <property type="evidence" value="ECO:0007669"/>
    <property type="project" value="UniProtKB-UniRule"/>
</dbReference>
<comment type="catalytic activity">
    <reaction evidence="1 11">
        <text>Transfers a segment of a (1-&gt;4)-alpha-D-glucan chain to a primary hydroxy group in a similar glucan chain.</text>
        <dbReference type="EC" id="2.4.1.18"/>
    </reaction>
</comment>
<dbReference type="InterPro" id="IPR006047">
    <property type="entry name" value="GH13_cat_dom"/>
</dbReference>
<dbReference type="Pfam" id="PF02806">
    <property type="entry name" value="Alpha-amylase_C"/>
    <property type="match status" value="1"/>
</dbReference>
<organism evidence="14 15">
    <name type="scientific">Thermoclostridium caenicola</name>
    <dbReference type="NCBI Taxonomy" id="659425"/>
    <lineage>
        <taxon>Bacteria</taxon>
        <taxon>Bacillati</taxon>
        <taxon>Bacillota</taxon>
        <taxon>Clostridia</taxon>
        <taxon>Eubacteriales</taxon>
        <taxon>Oscillospiraceae</taxon>
        <taxon>Thermoclostridium</taxon>
    </lineage>
</organism>
<dbReference type="RefSeq" id="WP_149678052.1">
    <property type="nucleotide sequence ID" value="NZ_FQZP01000008.1"/>
</dbReference>
<keyword evidence="15" id="KW-1185">Reference proteome</keyword>
<dbReference type="NCBIfam" id="NF008967">
    <property type="entry name" value="PRK12313.1"/>
    <property type="match status" value="1"/>
</dbReference>